<evidence type="ECO:0000259" key="4">
    <source>
        <dbReference type="PROSITE" id="PS01124"/>
    </source>
</evidence>
<dbReference type="RefSeq" id="WP_183305649.1">
    <property type="nucleotide sequence ID" value="NZ_JACIEP010000002.1"/>
</dbReference>
<keyword evidence="2 5" id="KW-0238">DNA-binding</keyword>
<dbReference type="InterPro" id="IPR018060">
    <property type="entry name" value="HTH_AraC"/>
</dbReference>
<dbReference type="Pfam" id="PF12833">
    <property type="entry name" value="HTH_18"/>
    <property type="match status" value="1"/>
</dbReference>
<keyword evidence="6" id="KW-1185">Reference proteome</keyword>
<dbReference type="InterPro" id="IPR009057">
    <property type="entry name" value="Homeodomain-like_sf"/>
</dbReference>
<dbReference type="Proteomes" id="UP000555103">
    <property type="component" value="Unassembled WGS sequence"/>
</dbReference>
<dbReference type="InterPro" id="IPR050204">
    <property type="entry name" value="AraC_XylS_family_regulators"/>
</dbReference>
<evidence type="ECO:0000256" key="3">
    <source>
        <dbReference type="ARBA" id="ARBA00023163"/>
    </source>
</evidence>
<evidence type="ECO:0000256" key="1">
    <source>
        <dbReference type="ARBA" id="ARBA00023015"/>
    </source>
</evidence>
<keyword evidence="1" id="KW-0805">Transcription regulation</keyword>
<sequence length="266" mass="30655">MDSFDFILPSPILAPFVKHYWALRIDTPYVSERVTPIGCVQLVFHRKDKMYSHTGKEEQPLAFIGGQCNEFADIQSTGKVDMLVVLFQPHGAKAFFNMPINEFNNRNISIDSLNDRPLVQLADQIQNTSDNKIAIAQIENFLVSRLRNFDNYNYKRMTEVLKSINNTHQAGIKQLANKACLSHKQFSRIFTEYIGTTPKEFTRIIRFQRALYTLQNNPATDQAGLAFDCGFYDQPHLIKEFKTFSGYTPNEYMTICAPYSDYFTQV</sequence>
<evidence type="ECO:0000256" key="2">
    <source>
        <dbReference type="ARBA" id="ARBA00023125"/>
    </source>
</evidence>
<gene>
    <name evidence="5" type="ORF">GGR21_000574</name>
</gene>
<dbReference type="Gene3D" id="1.10.10.60">
    <property type="entry name" value="Homeodomain-like"/>
    <property type="match status" value="1"/>
</dbReference>
<protein>
    <submittedName>
        <fullName evidence="5">AraC-like DNA-binding protein</fullName>
    </submittedName>
</protein>
<comment type="caution">
    <text evidence="5">The sequence shown here is derived from an EMBL/GenBank/DDBJ whole genome shotgun (WGS) entry which is preliminary data.</text>
</comment>
<name>A0A840CFA9_9BACT</name>
<dbReference type="GO" id="GO:0003700">
    <property type="term" value="F:DNA-binding transcription factor activity"/>
    <property type="evidence" value="ECO:0007669"/>
    <property type="project" value="InterPro"/>
</dbReference>
<evidence type="ECO:0000313" key="5">
    <source>
        <dbReference type="EMBL" id="MBB4034687.1"/>
    </source>
</evidence>
<dbReference type="SUPFAM" id="SSF46689">
    <property type="entry name" value="Homeodomain-like"/>
    <property type="match status" value="1"/>
</dbReference>
<dbReference type="SMART" id="SM00342">
    <property type="entry name" value="HTH_ARAC"/>
    <property type="match status" value="1"/>
</dbReference>
<dbReference type="GO" id="GO:0043565">
    <property type="term" value="F:sequence-specific DNA binding"/>
    <property type="evidence" value="ECO:0007669"/>
    <property type="project" value="InterPro"/>
</dbReference>
<dbReference type="PANTHER" id="PTHR46796">
    <property type="entry name" value="HTH-TYPE TRANSCRIPTIONAL ACTIVATOR RHAS-RELATED"/>
    <property type="match status" value="1"/>
</dbReference>
<accession>A0A840CFA9</accession>
<proteinExistence type="predicted"/>
<dbReference type="PANTHER" id="PTHR46796:SF13">
    <property type="entry name" value="HTH-TYPE TRANSCRIPTIONAL ACTIVATOR RHAS"/>
    <property type="match status" value="1"/>
</dbReference>
<dbReference type="EMBL" id="JACIEP010000002">
    <property type="protein sequence ID" value="MBB4034687.1"/>
    <property type="molecule type" value="Genomic_DNA"/>
</dbReference>
<dbReference type="Pfam" id="PF20240">
    <property type="entry name" value="DUF6597"/>
    <property type="match status" value="1"/>
</dbReference>
<dbReference type="AlphaFoldDB" id="A0A840CFA9"/>
<feature type="domain" description="HTH araC/xylS-type" evidence="4">
    <location>
        <begin position="155"/>
        <end position="255"/>
    </location>
</feature>
<organism evidence="5 6">
    <name type="scientific">Dysgonomonas hofstadii</name>
    <dbReference type="NCBI Taxonomy" id="637886"/>
    <lineage>
        <taxon>Bacteria</taxon>
        <taxon>Pseudomonadati</taxon>
        <taxon>Bacteroidota</taxon>
        <taxon>Bacteroidia</taxon>
        <taxon>Bacteroidales</taxon>
        <taxon>Dysgonomonadaceae</taxon>
        <taxon>Dysgonomonas</taxon>
    </lineage>
</organism>
<keyword evidence="3" id="KW-0804">Transcription</keyword>
<reference evidence="5 6" key="1">
    <citation type="submission" date="2020-08" db="EMBL/GenBank/DDBJ databases">
        <title>Genomic Encyclopedia of Type Strains, Phase IV (KMG-IV): sequencing the most valuable type-strain genomes for metagenomic binning, comparative biology and taxonomic classification.</title>
        <authorList>
            <person name="Goeker M."/>
        </authorList>
    </citation>
    <scope>NUCLEOTIDE SEQUENCE [LARGE SCALE GENOMIC DNA]</scope>
    <source>
        <strain evidence="5 6">DSM 104969</strain>
    </source>
</reference>
<evidence type="ECO:0000313" key="6">
    <source>
        <dbReference type="Proteomes" id="UP000555103"/>
    </source>
</evidence>
<dbReference type="PROSITE" id="PS01124">
    <property type="entry name" value="HTH_ARAC_FAMILY_2"/>
    <property type="match status" value="1"/>
</dbReference>
<dbReference type="InterPro" id="IPR046532">
    <property type="entry name" value="DUF6597"/>
</dbReference>